<name>A0A3D9C166_9FLAO</name>
<sequence>MKEKFQTIVSKVNKTATYSLMGIMWIAIIMIIMVIGTVFENMYNNISQYFENDLGTFSLLVIALILLILCCLALILALTNRKKGKIRKAIINEKGVTFYDSRDNIINTILYSELQQSINLSHDAYMYSTTSRYPKSYLNVFLRNKAGESVLTSIDFNFEYVLLSNQIEMYRQFLIGIQYFRPDLKISQQTIKEYDLYPDSPPMKKYEKFDLFISAFIFLVGLGLIYVLILLVRILF</sequence>
<feature type="transmembrane region" description="Helical" evidence="1">
    <location>
        <begin position="59"/>
        <end position="78"/>
    </location>
</feature>
<evidence type="ECO:0000313" key="2">
    <source>
        <dbReference type="EMBL" id="REC59590.1"/>
    </source>
</evidence>
<comment type="caution">
    <text evidence="2">The sequence shown here is derived from an EMBL/GenBank/DDBJ whole genome shotgun (WGS) entry which is preliminary data.</text>
</comment>
<feature type="transmembrane region" description="Helical" evidence="1">
    <location>
        <begin position="20"/>
        <end position="39"/>
    </location>
</feature>
<keyword evidence="3" id="KW-1185">Reference proteome</keyword>
<dbReference type="EMBL" id="QNVT01000035">
    <property type="protein sequence ID" value="REC59590.1"/>
    <property type="molecule type" value="Genomic_DNA"/>
</dbReference>
<dbReference type="RefSeq" id="WP_115973484.1">
    <property type="nucleotide sequence ID" value="NZ_QNVT01000035.1"/>
</dbReference>
<reference evidence="3" key="1">
    <citation type="submission" date="2018-06" db="EMBL/GenBank/DDBJ databases">
        <authorList>
            <person name="Lum Nde A."/>
            <person name="Hugo C."/>
        </authorList>
    </citation>
    <scope>NUCLEOTIDE SEQUENCE [LARGE SCALE GENOMIC DNA]</scope>
    <source>
        <strain evidence="3">1_F178</strain>
    </source>
</reference>
<keyword evidence="1" id="KW-1133">Transmembrane helix</keyword>
<proteinExistence type="predicted"/>
<keyword evidence="1" id="KW-0472">Membrane</keyword>
<protein>
    <submittedName>
        <fullName evidence="2">Uncharacterized protein</fullName>
    </submittedName>
</protein>
<evidence type="ECO:0000256" key="1">
    <source>
        <dbReference type="SAM" id="Phobius"/>
    </source>
</evidence>
<gene>
    <name evidence="2" type="ORF">DRF65_25270</name>
</gene>
<organism evidence="2 3">
    <name type="scientific">Chryseobacterium pennae</name>
    <dbReference type="NCBI Taxonomy" id="2258962"/>
    <lineage>
        <taxon>Bacteria</taxon>
        <taxon>Pseudomonadati</taxon>
        <taxon>Bacteroidota</taxon>
        <taxon>Flavobacteriia</taxon>
        <taxon>Flavobacteriales</taxon>
        <taxon>Weeksellaceae</taxon>
        <taxon>Chryseobacterium group</taxon>
        <taxon>Chryseobacterium</taxon>
    </lineage>
</organism>
<dbReference type="AlphaFoldDB" id="A0A3D9C166"/>
<dbReference type="Proteomes" id="UP000256686">
    <property type="component" value="Unassembled WGS sequence"/>
</dbReference>
<keyword evidence="1" id="KW-0812">Transmembrane</keyword>
<feature type="transmembrane region" description="Helical" evidence="1">
    <location>
        <begin position="211"/>
        <end position="235"/>
    </location>
</feature>
<evidence type="ECO:0000313" key="3">
    <source>
        <dbReference type="Proteomes" id="UP000256686"/>
    </source>
</evidence>
<accession>A0A3D9C166</accession>